<feature type="region of interest" description="Disordered" evidence="5">
    <location>
        <begin position="403"/>
        <end position="426"/>
    </location>
</feature>
<dbReference type="Gene3D" id="3.10.110.10">
    <property type="entry name" value="Ubiquitin Conjugating Enzyme"/>
    <property type="match status" value="1"/>
</dbReference>
<dbReference type="AlphaFoldDB" id="A0AA38RJ63"/>
<evidence type="ECO:0000256" key="1">
    <source>
        <dbReference type="ARBA" id="ARBA00022676"/>
    </source>
</evidence>
<evidence type="ECO:0000256" key="4">
    <source>
        <dbReference type="ARBA" id="ARBA00023027"/>
    </source>
</evidence>
<dbReference type="PROSITE" id="PS50127">
    <property type="entry name" value="UBC_2"/>
    <property type="match status" value="1"/>
</dbReference>
<proteinExistence type="predicted"/>
<dbReference type="CDD" id="cd23802">
    <property type="entry name" value="UBCc_UBE2Q"/>
    <property type="match status" value="1"/>
</dbReference>
<feature type="compositionally biased region" description="Polar residues" evidence="5">
    <location>
        <begin position="994"/>
        <end position="1006"/>
    </location>
</feature>
<keyword evidence="4" id="KW-0520">NAD</keyword>
<feature type="compositionally biased region" description="Acidic residues" evidence="5">
    <location>
        <begin position="142"/>
        <end position="163"/>
    </location>
</feature>
<dbReference type="Proteomes" id="UP001174694">
    <property type="component" value="Unassembled WGS sequence"/>
</dbReference>
<dbReference type="FunFam" id="3.10.110.10:FF:000107">
    <property type="entry name" value="Ubiquitin conjugating enzyme, putative"/>
    <property type="match status" value="1"/>
</dbReference>
<dbReference type="EMBL" id="JANBVO010000010">
    <property type="protein sequence ID" value="KAJ9149271.1"/>
    <property type="molecule type" value="Genomic_DNA"/>
</dbReference>
<dbReference type="Gene3D" id="3.90.228.10">
    <property type="match status" value="1"/>
</dbReference>
<organism evidence="7 8">
    <name type="scientific">Pleurostoma richardsiae</name>
    <dbReference type="NCBI Taxonomy" id="41990"/>
    <lineage>
        <taxon>Eukaryota</taxon>
        <taxon>Fungi</taxon>
        <taxon>Dikarya</taxon>
        <taxon>Ascomycota</taxon>
        <taxon>Pezizomycotina</taxon>
        <taxon>Sordariomycetes</taxon>
        <taxon>Sordariomycetidae</taxon>
        <taxon>Calosphaeriales</taxon>
        <taxon>Pleurostomataceae</taxon>
        <taxon>Pleurostoma</taxon>
    </lineage>
</organism>
<evidence type="ECO:0000313" key="7">
    <source>
        <dbReference type="EMBL" id="KAJ9149271.1"/>
    </source>
</evidence>
<keyword evidence="2" id="KW-0808">Transferase</keyword>
<evidence type="ECO:0000313" key="8">
    <source>
        <dbReference type="Proteomes" id="UP001174694"/>
    </source>
</evidence>
<dbReference type="SUPFAM" id="SSF54495">
    <property type="entry name" value="UBC-like"/>
    <property type="match status" value="1"/>
</dbReference>
<keyword evidence="3" id="KW-0548">Nucleotidyltransferase</keyword>
<evidence type="ECO:0000256" key="2">
    <source>
        <dbReference type="ARBA" id="ARBA00022679"/>
    </source>
</evidence>
<protein>
    <submittedName>
        <fullName evidence="7">Polymerase</fullName>
    </submittedName>
</protein>
<evidence type="ECO:0000256" key="5">
    <source>
        <dbReference type="SAM" id="MobiDB-lite"/>
    </source>
</evidence>
<name>A0AA38RJ63_9PEZI</name>
<dbReference type="InterPro" id="IPR012317">
    <property type="entry name" value="Poly(ADP-ribose)pol_cat_dom"/>
</dbReference>
<comment type="caution">
    <text evidence="7">The sequence shown here is derived from an EMBL/GenBank/DDBJ whole genome shotgun (WGS) entry which is preliminary data.</text>
</comment>
<feature type="region of interest" description="Disordered" evidence="5">
    <location>
        <begin position="117"/>
        <end position="163"/>
    </location>
</feature>
<dbReference type="InterPro" id="IPR051838">
    <property type="entry name" value="ARTD_PARP"/>
</dbReference>
<feature type="compositionally biased region" description="Basic and acidic residues" evidence="5">
    <location>
        <begin position="414"/>
        <end position="426"/>
    </location>
</feature>
<feature type="compositionally biased region" description="Basic and acidic residues" evidence="5">
    <location>
        <begin position="121"/>
        <end position="132"/>
    </location>
</feature>
<dbReference type="Pfam" id="PF00179">
    <property type="entry name" value="UQ_con"/>
    <property type="match status" value="1"/>
</dbReference>
<reference evidence="7" key="1">
    <citation type="submission" date="2022-07" db="EMBL/GenBank/DDBJ databases">
        <title>Fungi with potential for degradation of polypropylene.</title>
        <authorList>
            <person name="Gostincar C."/>
        </authorList>
    </citation>
    <scope>NUCLEOTIDE SEQUENCE</scope>
    <source>
        <strain evidence="7">EXF-13308</strain>
    </source>
</reference>
<dbReference type="PANTHER" id="PTHR21328">
    <property type="entry name" value="POLY ADP-RIBOSE POLYMERASE FAMILY, MEMBER PARP"/>
    <property type="match status" value="1"/>
</dbReference>
<dbReference type="Pfam" id="PF00644">
    <property type="entry name" value="PARP"/>
    <property type="match status" value="1"/>
</dbReference>
<dbReference type="InterPro" id="IPR000608">
    <property type="entry name" value="UBC"/>
</dbReference>
<keyword evidence="8" id="KW-1185">Reference proteome</keyword>
<gene>
    <name evidence="7" type="ORF">NKR23_g4456</name>
</gene>
<keyword evidence="1" id="KW-0328">Glycosyltransferase</keyword>
<dbReference type="GO" id="GO:0016779">
    <property type="term" value="F:nucleotidyltransferase activity"/>
    <property type="evidence" value="ECO:0007669"/>
    <property type="project" value="UniProtKB-KW"/>
</dbReference>
<dbReference type="InterPro" id="IPR016135">
    <property type="entry name" value="UBQ-conjugating_enzyme/RWD"/>
</dbReference>
<feature type="domain" description="UBC core" evidence="6">
    <location>
        <begin position="1046"/>
        <end position="1217"/>
    </location>
</feature>
<evidence type="ECO:0000259" key="6">
    <source>
        <dbReference type="PROSITE" id="PS50127"/>
    </source>
</evidence>
<feature type="region of interest" description="Disordered" evidence="5">
    <location>
        <begin position="985"/>
        <end position="1010"/>
    </location>
</feature>
<dbReference type="GO" id="GO:0003950">
    <property type="term" value="F:NAD+ poly-ADP-ribosyltransferase activity"/>
    <property type="evidence" value="ECO:0007669"/>
    <property type="project" value="InterPro"/>
</dbReference>
<sequence length="1231" mass="136643">MSFKRFFDDVRQASATVKSQSFSYLLAINRGDSDGEVILSYIHHALAKLLEIRLVAQKPTEYPAKNDFLVFTIDENVPECVASRLEDLQQFSSGKTVFEMAFMVRDAVTEVLDANTTRTSHVHDEGAKDTKVLPESPAHNEEAEDSEVQYNEEAEDDEGHDDEAEDNEMLYDGIDMSDLEDLEPKSSTLASSLEMPVTLSRIRRDLRKVREAGFKIGIVNGAAPTSMPETVSISIRANKLGVSEDTLEAWDISTTSYIVLLVHVQGRYPTFENVIASSARDFSIKFRIGSCDKYKPSWEEVSELSYGSKTLCSLDLARNEGPAAPREGRFSTILISNSLEQFMNKTFLSLVKTRVAFSYSWDEANEWYKDKQGNLKDDATITNDPDLPTGCSDIENSFEYHVQRGPSTSDASDSGDKSPEDHLTEEGERSIPLIAMQFAMRYLTRCTEFCLCCHGPIEDGFEALKPQVCSNPLCLFQSSTMGFGPSIEHEILAQPYVVDLLTSFCYEAVQTVIAQHVFHTDRSNLAIRELPIGLHFTVPNIYDVSDTSPAIKIKANCTLETVILENAADLARLSPNMWVAIQRRYSSQSVWPDPHSAEVYHGCIMEVNTSTKSVVVDPRGRSVTATQAATSTQNFHAGPSSASAPPAGRVVDMEMYLYDVPFDDLTDSHKAWLMWAVIDTIPPILQIRDHLVNHINSDLRSFNKVSSAAAALLEWILATNRSCIFQVNPPPILGADGRFGIGGAGLKMRQDEKIPGANGWVQFRLAQGSPDKELRFAKALKDVAARRNLTHPTLFAWHGSALQNWHSILRHGLDFKKVHNGRAFGNGVYFSPQFSTSCGYTLSLGREPWPNSSLKMSSALSLNEIINAPDEFVSTTPHYVVSQVDWIQCRYLFVNCSESIQLPGATTVNHSDGSSKPEKAIKMFEQDPSRPAFGPNSLPLKIPAKAIRSSHLLDKKPSLAGLQAQEARDVDTDVEDASDIEFLFSDEESGELQKATTPSNHDTPGSSVDALEAQAPSPHLRTDFRPGDLDLESLPRLKPPSWANDSATRQIAREVKKLVHVQENTPLHELGWYIDFGRLDNMFQWIVELHSFDSDLALAQDMETASITSIVLEIHFGRNFPFSPPFVRVVRPRFLPFMNGGGGHVTIGGAMCMELLTNSGWSPANSMESVLVQVRMALCSTDPQPARLEQTRTRAGDYSMREAVDAYVRACQGHGWQVPNDLAEMMNISHA</sequence>
<dbReference type="SUPFAM" id="SSF56399">
    <property type="entry name" value="ADP-ribosylation"/>
    <property type="match status" value="1"/>
</dbReference>
<accession>A0AA38RJ63</accession>
<evidence type="ECO:0000256" key="3">
    <source>
        <dbReference type="ARBA" id="ARBA00022695"/>
    </source>
</evidence>